<name>A0ABS4HE55_9BACI</name>
<feature type="transmembrane region" description="Helical" evidence="1">
    <location>
        <begin position="77"/>
        <end position="100"/>
    </location>
</feature>
<proteinExistence type="predicted"/>
<keyword evidence="1" id="KW-1133">Transmembrane helix</keyword>
<keyword evidence="3" id="KW-1185">Reference proteome</keyword>
<feature type="transmembrane region" description="Helical" evidence="1">
    <location>
        <begin position="51"/>
        <end position="71"/>
    </location>
</feature>
<keyword evidence="1" id="KW-0812">Transmembrane</keyword>
<protein>
    <submittedName>
        <fullName evidence="2">Small neutral amino acid transporter SnatA (MarC family)</fullName>
    </submittedName>
</protein>
<gene>
    <name evidence="2" type="ORF">J2Z82_001658</name>
</gene>
<accession>A0ABS4HE55</accession>
<feature type="transmembrane region" description="Helical" evidence="1">
    <location>
        <begin position="22"/>
        <end position="44"/>
    </location>
</feature>
<reference evidence="2 3" key="1">
    <citation type="submission" date="2021-03" db="EMBL/GenBank/DDBJ databases">
        <title>Genomic Encyclopedia of Type Strains, Phase IV (KMG-IV): sequencing the most valuable type-strain genomes for metagenomic binning, comparative biology and taxonomic classification.</title>
        <authorList>
            <person name="Goeker M."/>
        </authorList>
    </citation>
    <scope>NUCLEOTIDE SEQUENCE [LARGE SCALE GENOMIC DNA]</scope>
    <source>
        <strain evidence="2 3">DSM 21085</strain>
    </source>
</reference>
<evidence type="ECO:0000256" key="1">
    <source>
        <dbReference type="SAM" id="Phobius"/>
    </source>
</evidence>
<dbReference type="Proteomes" id="UP001519328">
    <property type="component" value="Unassembled WGS sequence"/>
</dbReference>
<organism evidence="2 3">
    <name type="scientific">Virgibacillus litoralis</name>
    <dbReference type="NCBI Taxonomy" id="578221"/>
    <lineage>
        <taxon>Bacteria</taxon>
        <taxon>Bacillati</taxon>
        <taxon>Bacillota</taxon>
        <taxon>Bacilli</taxon>
        <taxon>Bacillales</taxon>
        <taxon>Bacillaceae</taxon>
        <taxon>Virgibacillus</taxon>
    </lineage>
</organism>
<evidence type="ECO:0000313" key="2">
    <source>
        <dbReference type="EMBL" id="MBP1948722.1"/>
    </source>
</evidence>
<evidence type="ECO:0000313" key="3">
    <source>
        <dbReference type="Proteomes" id="UP001519328"/>
    </source>
</evidence>
<keyword evidence="1" id="KW-0472">Membrane</keyword>
<comment type="caution">
    <text evidence="2">The sequence shown here is derived from an EMBL/GenBank/DDBJ whole genome shotgun (WGS) entry which is preliminary data.</text>
</comment>
<sequence>MIGSLIAANINYLLPTGVRVEYVYIFIGIIIIYLMVHPLVNWVVSMQSTKLLAYVTSSLAFLVLFLLGIILTTVLNLRLFAMTLQCLAIFGGCLIIIHALQHLFRKNKSI</sequence>
<dbReference type="EMBL" id="JAGGKK010000007">
    <property type="protein sequence ID" value="MBP1948722.1"/>
    <property type="molecule type" value="Genomic_DNA"/>
</dbReference>